<evidence type="ECO:0000313" key="4">
    <source>
        <dbReference type="Proteomes" id="UP000697995"/>
    </source>
</evidence>
<evidence type="ECO:0000259" key="1">
    <source>
        <dbReference type="Pfam" id="PF03354"/>
    </source>
</evidence>
<dbReference type="Gene3D" id="3.40.50.300">
    <property type="entry name" value="P-loop containing nucleotide triphosphate hydrolases"/>
    <property type="match status" value="1"/>
</dbReference>
<dbReference type="PANTHER" id="PTHR41287">
    <property type="match status" value="1"/>
</dbReference>
<gene>
    <name evidence="3" type="ORF">CKO45_21255</name>
</gene>
<proteinExistence type="predicted"/>
<dbReference type="InterPro" id="IPR027417">
    <property type="entry name" value="P-loop_NTPase"/>
</dbReference>
<keyword evidence="4" id="KW-1185">Reference proteome</keyword>
<protein>
    <submittedName>
        <fullName evidence="3">Terminase</fullName>
    </submittedName>
</protein>
<evidence type="ECO:0000313" key="3">
    <source>
        <dbReference type="EMBL" id="MBK1660754.1"/>
    </source>
</evidence>
<sequence length="529" mass="58731">MGQRGRNARPVKPRRIADFDVPTRDLTAPTRAGRVIEWIETLHITSGMHAGRRFILRDWQRDIINDVYRTDADDRRIVRRALITMGRKNGKTQLAAALALCHLCGPEAEARGQVYSAAADRNQAGIIFQEMKAFILDDEELRSRVIIRDTPKELEDVETGSVYKALSSDARKAHGLSPSFYVCDELAQWPNRNLYDALSTGTSARLEPLGITISTQSADPLHVMSELVHYGRQVRDGVIDDPRFSAHIFSAPEGSDPWSEDTWRLANPALGDFRSLDEMRDTAQTAQRIPSQETAFRNFYLNQPIEADTRLIAPSDWDALGAPFDVASLRGARCIAGLDLSSTNDLTAIALYFPGSGHALVWGFLPDEQLERRADGDRAPYRQWLQAGHIITTPGRAIDKAFVAAKLAELTQSYSVEAVAYDRYRIEELRIILDNEGISLPLVEHGQGFKDMAPAVDEFERAVLSGKLQHGGNPLLRWAVSNVAVVADPAGNRKLDKARSRGRIDPLTALVMAIGQAAKQPDAPDFRFT</sequence>
<dbReference type="InterPro" id="IPR046462">
    <property type="entry name" value="TerL_nuclease"/>
</dbReference>
<comment type="caution">
    <text evidence="3">The sequence shown here is derived from an EMBL/GenBank/DDBJ whole genome shotgun (WGS) entry which is preliminary data.</text>
</comment>
<accession>A0ABS1D4G9</accession>
<dbReference type="InterPro" id="IPR046461">
    <property type="entry name" value="TerL_ATPase"/>
</dbReference>
<reference evidence="3 4" key="1">
    <citation type="journal article" date="2020" name="Microorganisms">
        <title>Osmotic Adaptation and Compatible Solute Biosynthesis of Phototrophic Bacteria as Revealed from Genome Analyses.</title>
        <authorList>
            <person name="Imhoff J.F."/>
            <person name="Rahn T."/>
            <person name="Kunzel S."/>
            <person name="Keller A."/>
            <person name="Neulinger S.C."/>
        </authorList>
    </citation>
    <scope>NUCLEOTIDE SEQUENCE [LARGE SCALE GENOMIC DNA]</scope>
    <source>
        <strain evidence="3 4">DSM 15382</strain>
    </source>
</reference>
<name>A0ABS1D4G9_9PROT</name>
<dbReference type="Pfam" id="PF03354">
    <property type="entry name" value="TerL_ATPase"/>
    <property type="match status" value="1"/>
</dbReference>
<organism evidence="3 4">
    <name type="scientific">Paracraurococcus ruber</name>
    <dbReference type="NCBI Taxonomy" id="77675"/>
    <lineage>
        <taxon>Bacteria</taxon>
        <taxon>Pseudomonadati</taxon>
        <taxon>Pseudomonadota</taxon>
        <taxon>Alphaproteobacteria</taxon>
        <taxon>Acetobacterales</taxon>
        <taxon>Roseomonadaceae</taxon>
        <taxon>Paracraurococcus</taxon>
    </lineage>
</organism>
<dbReference type="EMBL" id="NRSG01000208">
    <property type="protein sequence ID" value="MBK1660754.1"/>
    <property type="molecule type" value="Genomic_DNA"/>
</dbReference>
<dbReference type="Pfam" id="PF20441">
    <property type="entry name" value="TerL_nuclease"/>
    <property type="match status" value="1"/>
</dbReference>
<feature type="domain" description="Terminase large subunit-like ATPase" evidence="1">
    <location>
        <begin position="59"/>
        <end position="230"/>
    </location>
</feature>
<dbReference type="InterPro" id="IPR005021">
    <property type="entry name" value="Terminase_largesu-like"/>
</dbReference>
<dbReference type="PANTHER" id="PTHR41287:SF1">
    <property type="entry name" value="PROTEIN YMFN"/>
    <property type="match status" value="1"/>
</dbReference>
<dbReference type="Proteomes" id="UP000697995">
    <property type="component" value="Unassembled WGS sequence"/>
</dbReference>
<feature type="non-terminal residue" evidence="3">
    <location>
        <position position="529"/>
    </location>
</feature>
<evidence type="ECO:0000259" key="2">
    <source>
        <dbReference type="Pfam" id="PF20441"/>
    </source>
</evidence>
<feature type="domain" description="Terminase large subunit-like endonuclease" evidence="2">
    <location>
        <begin position="240"/>
        <end position="519"/>
    </location>
</feature>
<dbReference type="RefSeq" id="WP_200306042.1">
    <property type="nucleotide sequence ID" value="NZ_NRSG01000208.1"/>
</dbReference>